<keyword evidence="3 12" id="KW-0813">Transport</keyword>
<dbReference type="NCBIfam" id="TIGR00967">
    <property type="entry name" value="3a0501s007"/>
    <property type="match status" value="1"/>
</dbReference>
<comment type="caution">
    <text evidence="12">Lacks conserved residue(s) required for the propagation of feature annotation.</text>
</comment>
<dbReference type="InterPro" id="IPR026593">
    <property type="entry name" value="SecY"/>
</dbReference>
<feature type="transmembrane region" description="Helical" evidence="12">
    <location>
        <begin position="178"/>
        <end position="197"/>
    </location>
</feature>
<evidence type="ECO:0000256" key="7">
    <source>
        <dbReference type="ARBA" id="ARBA00023010"/>
    </source>
</evidence>
<dbReference type="HAMAP" id="MF_01465">
    <property type="entry name" value="SecY"/>
    <property type="match status" value="1"/>
</dbReference>
<dbReference type="GO" id="GO:0065002">
    <property type="term" value="P:intracellular protein transmembrane transport"/>
    <property type="evidence" value="ECO:0007669"/>
    <property type="project" value="UniProtKB-UniRule"/>
</dbReference>
<evidence type="ECO:0000256" key="14">
    <source>
        <dbReference type="RuleBase" id="RU003484"/>
    </source>
</evidence>
<dbReference type="OrthoDB" id="9809248at2"/>
<evidence type="ECO:0000313" key="16">
    <source>
        <dbReference type="EMBL" id="AKI97905.1"/>
    </source>
</evidence>
<reference evidence="16 17" key="1">
    <citation type="submission" date="2015-04" db="EMBL/GenBank/DDBJ databases">
        <title>Complete Genome Sequence of Kosmotoga pacifica SLHLJ1.</title>
        <authorList>
            <person name="Jiang L.J."/>
            <person name="Shao Z.Z."/>
            <person name="Jebbar M."/>
        </authorList>
    </citation>
    <scope>NUCLEOTIDE SEQUENCE [LARGE SCALE GENOMIC DNA]</scope>
    <source>
        <strain evidence="16 17">SLHLJ1</strain>
    </source>
</reference>
<dbReference type="PROSITE" id="PS00755">
    <property type="entry name" value="SECY_1"/>
    <property type="match status" value="1"/>
</dbReference>
<organism evidence="16 17">
    <name type="scientific">Kosmotoga pacifica</name>
    <dbReference type="NCBI Taxonomy" id="1330330"/>
    <lineage>
        <taxon>Bacteria</taxon>
        <taxon>Thermotogati</taxon>
        <taxon>Thermotogota</taxon>
        <taxon>Thermotogae</taxon>
        <taxon>Kosmotogales</taxon>
        <taxon>Kosmotogaceae</taxon>
        <taxon>Kosmotoga</taxon>
    </lineage>
</organism>
<evidence type="ECO:0000313" key="17">
    <source>
        <dbReference type="Proteomes" id="UP000035159"/>
    </source>
</evidence>
<evidence type="ECO:0000256" key="4">
    <source>
        <dbReference type="ARBA" id="ARBA00022692"/>
    </source>
</evidence>
<evidence type="ECO:0000256" key="1">
    <source>
        <dbReference type="ARBA" id="ARBA00004429"/>
    </source>
</evidence>
<dbReference type="GO" id="GO:0005886">
    <property type="term" value="C:plasma membrane"/>
    <property type="evidence" value="ECO:0007669"/>
    <property type="project" value="UniProtKB-SubCell"/>
</dbReference>
<feature type="transmembrane region" description="Helical" evidence="12">
    <location>
        <begin position="150"/>
        <end position="171"/>
    </location>
</feature>
<comment type="subunit">
    <text evidence="11 12">Component of the Sec protein translocase complex. Heterotrimer consisting of SecY, SecE and SecG subunits. The heterotrimers can form oligomers, although 1 heterotrimer is thought to be able to translocate proteins. Interacts with the ribosome. Interacts with SecDF, and other proteins may be involved. Interacts with SecA.</text>
</comment>
<dbReference type="InterPro" id="IPR002208">
    <property type="entry name" value="SecY/SEC61-alpha"/>
</dbReference>
<keyword evidence="7 12" id="KW-0811">Translocation</keyword>
<dbReference type="EMBL" id="CP011232">
    <property type="protein sequence ID" value="AKI97905.1"/>
    <property type="molecule type" value="Genomic_DNA"/>
</dbReference>
<feature type="transmembrane region" description="Helical" evidence="12">
    <location>
        <begin position="382"/>
        <end position="402"/>
    </location>
</feature>
<dbReference type="GO" id="GO:0043952">
    <property type="term" value="P:protein transport by the Sec complex"/>
    <property type="evidence" value="ECO:0007669"/>
    <property type="project" value="UniProtKB-UniRule"/>
</dbReference>
<evidence type="ECO:0000256" key="8">
    <source>
        <dbReference type="ARBA" id="ARBA00023136"/>
    </source>
</evidence>
<keyword evidence="5 12" id="KW-0653">Protein transport</keyword>
<comment type="similarity">
    <text evidence="2 12 15">Belongs to the SecY/SEC61-alpha family.</text>
</comment>
<evidence type="ECO:0000256" key="3">
    <source>
        <dbReference type="ARBA" id="ARBA00022448"/>
    </source>
</evidence>
<dbReference type="SUPFAM" id="SSF103491">
    <property type="entry name" value="Preprotein translocase SecY subunit"/>
    <property type="match status" value="1"/>
</dbReference>
<dbReference type="InterPro" id="IPR023201">
    <property type="entry name" value="SecY_dom_sf"/>
</dbReference>
<dbReference type="PANTHER" id="PTHR10906">
    <property type="entry name" value="SECY/SEC61-ALPHA FAMILY MEMBER"/>
    <property type="match status" value="1"/>
</dbReference>
<dbReference type="FunFam" id="1.10.3370.10:FF:000001">
    <property type="entry name" value="Preprotein translocase subunit SecY"/>
    <property type="match status" value="1"/>
</dbReference>
<dbReference type="STRING" id="1330330.IX53_08840"/>
<evidence type="ECO:0000256" key="11">
    <source>
        <dbReference type="ARBA" id="ARBA00063838"/>
    </source>
</evidence>
<proteinExistence type="inferred from homology"/>
<evidence type="ECO:0000256" key="6">
    <source>
        <dbReference type="ARBA" id="ARBA00022989"/>
    </source>
</evidence>
<dbReference type="GO" id="GO:0006605">
    <property type="term" value="P:protein targeting"/>
    <property type="evidence" value="ECO:0007669"/>
    <property type="project" value="UniProtKB-UniRule"/>
</dbReference>
<dbReference type="PRINTS" id="PR00303">
    <property type="entry name" value="SECYTRNLCASE"/>
</dbReference>
<keyword evidence="12" id="KW-1003">Cell membrane</keyword>
<feature type="transmembrane region" description="Helical" evidence="12">
    <location>
        <begin position="118"/>
        <end position="138"/>
    </location>
</feature>
<evidence type="ECO:0000256" key="5">
    <source>
        <dbReference type="ARBA" id="ARBA00022927"/>
    </source>
</evidence>
<dbReference type="PROSITE" id="PS00756">
    <property type="entry name" value="SECY_2"/>
    <property type="match status" value="1"/>
</dbReference>
<dbReference type="InterPro" id="IPR030659">
    <property type="entry name" value="SecY_CS"/>
</dbReference>
<evidence type="ECO:0000256" key="13">
    <source>
        <dbReference type="RuleBase" id="RU000537"/>
    </source>
</evidence>
<gene>
    <name evidence="12" type="primary">secY</name>
    <name evidence="16" type="ORF">IX53_08840</name>
</gene>
<keyword evidence="17" id="KW-1185">Reference proteome</keyword>
<feature type="transmembrane region" description="Helical" evidence="12">
    <location>
        <begin position="263"/>
        <end position="281"/>
    </location>
</feature>
<evidence type="ECO:0000256" key="10">
    <source>
        <dbReference type="ARBA" id="ARBA00057692"/>
    </source>
</evidence>
<evidence type="ECO:0000256" key="9">
    <source>
        <dbReference type="ARBA" id="ARBA00039733"/>
    </source>
</evidence>
<feature type="transmembrane region" description="Helical" evidence="12">
    <location>
        <begin position="358"/>
        <end position="376"/>
    </location>
</feature>
<dbReference type="PATRIC" id="fig|1330330.3.peg.1798"/>
<accession>A0A0G2Z8G7</accession>
<dbReference type="AlphaFoldDB" id="A0A0G2Z8G7"/>
<sequence length="427" mass="47347">MWKALRNAFKIPELRERIIFTFFALAIFRLGIYIPIPGINIQAWASYFSQVSAGAAGGFIGFFDVFTGGALRNFSLFALSVTPYINASIMLQLLTSVVPSLKEMLREGEEGRKKYARYTRYLTVFLATLQAFLLSLALSTQGITATPNRFMFVVLATVSLMGGTMFLLWLGERITEKGIGNGISVLIFAGIVSRYPTYIAEAAIALTPMQWLVLIGVSVLTIVGIIYIQLGERRIEVQYARRVSGRRVYGGVSTHIPIRVNQGGVIPIIFAAAIMTLPQMIGSMLPEGNIMSRLFGYSSPLYLILYGTLVFFFTYFYSTLVFDVKEVSNNIKNYGGFIPGIRPGYPTEQYITRVLSRVTFMGAVFLVIIALLPSVIQSFIGIQIVIGGTSTLIAVGVALDILQQIESHLLVRHYEGFVKKGRLRGRR</sequence>
<feature type="transmembrane region" description="Helical" evidence="12">
    <location>
        <begin position="18"/>
        <end position="36"/>
    </location>
</feature>
<dbReference type="Pfam" id="PF00344">
    <property type="entry name" value="SecY"/>
    <property type="match status" value="1"/>
</dbReference>
<dbReference type="Proteomes" id="UP000035159">
    <property type="component" value="Chromosome"/>
</dbReference>
<feature type="transmembrane region" description="Helical" evidence="12">
    <location>
        <begin position="209"/>
        <end position="228"/>
    </location>
</feature>
<dbReference type="RefSeq" id="WP_047755040.1">
    <property type="nucleotide sequence ID" value="NZ_CAJUHA010000005.1"/>
</dbReference>
<dbReference type="KEGG" id="kpf:IX53_08840"/>
<comment type="function">
    <text evidence="10 12 13">The central subunit of the protein translocation channel SecYEG. Consists of two halves formed by TMs 1-5 and 6-10. These two domains form a lateral gate at the front which open onto the bilayer between TMs 2 and 7, and are clamped together by SecE at the back. The channel is closed by both a pore ring composed of hydrophobic SecY resides and a short helix (helix 2A) on the extracellular side of the membrane which forms a plug. The plug probably moves laterally to allow the channel to open. The ring and the pore may move independently.</text>
</comment>
<evidence type="ECO:0000256" key="15">
    <source>
        <dbReference type="RuleBase" id="RU004349"/>
    </source>
</evidence>
<evidence type="ECO:0000256" key="2">
    <source>
        <dbReference type="ARBA" id="ARBA00005751"/>
    </source>
</evidence>
<keyword evidence="8 12" id="KW-0472">Membrane</keyword>
<keyword evidence="4 12" id="KW-0812">Transmembrane</keyword>
<comment type="subcellular location">
    <subcellularLocation>
        <location evidence="1">Cell inner membrane</location>
        <topology evidence="1">Multi-pass membrane protein</topology>
    </subcellularLocation>
    <subcellularLocation>
        <location evidence="12">Cell membrane</location>
        <topology evidence="12">Multi-pass membrane protein</topology>
    </subcellularLocation>
    <subcellularLocation>
        <location evidence="14">Membrane</location>
        <topology evidence="14">Multi-pass membrane protein</topology>
    </subcellularLocation>
</comment>
<keyword evidence="6 12" id="KW-1133">Transmembrane helix</keyword>
<name>A0A0G2Z8G7_9BACT</name>
<dbReference type="PIRSF" id="PIRSF004557">
    <property type="entry name" value="SecY"/>
    <property type="match status" value="1"/>
</dbReference>
<feature type="transmembrane region" description="Helical" evidence="12">
    <location>
        <begin position="301"/>
        <end position="322"/>
    </location>
</feature>
<protein>
    <recommendedName>
        <fullName evidence="9 12">Protein translocase subunit SecY</fullName>
    </recommendedName>
</protein>
<dbReference type="Gene3D" id="1.10.3370.10">
    <property type="entry name" value="SecY subunit domain"/>
    <property type="match status" value="1"/>
</dbReference>
<evidence type="ECO:0000256" key="12">
    <source>
        <dbReference type="HAMAP-Rule" id="MF_01465"/>
    </source>
</evidence>